<dbReference type="OrthoDB" id="1096108at2"/>
<evidence type="ECO:0000313" key="7">
    <source>
        <dbReference type="Proteomes" id="UP000199705"/>
    </source>
</evidence>
<evidence type="ECO:0000256" key="2">
    <source>
        <dbReference type="ARBA" id="ARBA00022475"/>
    </source>
</evidence>
<organism evidence="6 7">
    <name type="scientific">Mucilaginibacter gossypii</name>
    <dbReference type="NCBI Taxonomy" id="551996"/>
    <lineage>
        <taxon>Bacteria</taxon>
        <taxon>Pseudomonadati</taxon>
        <taxon>Bacteroidota</taxon>
        <taxon>Sphingobacteriia</taxon>
        <taxon>Sphingobacteriales</taxon>
        <taxon>Sphingobacteriaceae</taxon>
        <taxon>Mucilaginibacter</taxon>
    </lineage>
</organism>
<protein>
    <submittedName>
        <fullName evidence="6">Lipopolysaccharide export system permease protein</fullName>
    </submittedName>
</protein>
<evidence type="ECO:0000256" key="3">
    <source>
        <dbReference type="ARBA" id="ARBA00022692"/>
    </source>
</evidence>
<keyword evidence="5" id="KW-0472">Membrane</keyword>
<dbReference type="PANTHER" id="PTHR33529">
    <property type="entry name" value="SLR0882 PROTEIN-RELATED"/>
    <property type="match status" value="1"/>
</dbReference>
<dbReference type="InterPro" id="IPR005495">
    <property type="entry name" value="LptG/LptF_permease"/>
</dbReference>
<comment type="subcellular location">
    <subcellularLocation>
        <location evidence="1">Cell membrane</location>
        <topology evidence="1">Multi-pass membrane protein</topology>
    </subcellularLocation>
</comment>
<reference evidence="7" key="1">
    <citation type="submission" date="2016-10" db="EMBL/GenBank/DDBJ databases">
        <authorList>
            <person name="Varghese N."/>
            <person name="Submissions S."/>
        </authorList>
    </citation>
    <scope>NUCLEOTIDE SEQUENCE [LARGE SCALE GENOMIC DNA]</scope>
    <source>
        <strain evidence="7">Gh-67</strain>
    </source>
</reference>
<dbReference type="GeneID" id="91140086"/>
<gene>
    <name evidence="6" type="ORF">SAMN05192573_12736</name>
</gene>
<keyword evidence="4" id="KW-1133">Transmembrane helix</keyword>
<evidence type="ECO:0000256" key="1">
    <source>
        <dbReference type="ARBA" id="ARBA00004651"/>
    </source>
</evidence>
<dbReference type="RefSeq" id="WP_091175945.1">
    <property type="nucleotide sequence ID" value="NZ_FNCG01000027.1"/>
</dbReference>
<evidence type="ECO:0000256" key="4">
    <source>
        <dbReference type="ARBA" id="ARBA00022989"/>
    </source>
</evidence>
<dbReference type="Proteomes" id="UP000199705">
    <property type="component" value="Unassembled WGS sequence"/>
</dbReference>
<evidence type="ECO:0000256" key="5">
    <source>
        <dbReference type="ARBA" id="ARBA00023136"/>
    </source>
</evidence>
<dbReference type="GO" id="GO:0043190">
    <property type="term" value="C:ATP-binding cassette (ABC) transporter complex"/>
    <property type="evidence" value="ECO:0007669"/>
    <property type="project" value="TreeGrafter"/>
</dbReference>
<accession>A0A1G8MIB8</accession>
<dbReference type="Pfam" id="PF03739">
    <property type="entry name" value="LptF_LptG"/>
    <property type="match status" value="1"/>
</dbReference>
<keyword evidence="3" id="KW-0812">Transmembrane</keyword>
<dbReference type="GO" id="GO:0015920">
    <property type="term" value="P:lipopolysaccharide transport"/>
    <property type="evidence" value="ECO:0007669"/>
    <property type="project" value="TreeGrafter"/>
</dbReference>
<keyword evidence="7" id="KW-1185">Reference proteome</keyword>
<proteinExistence type="predicted"/>
<name>A0A1G8MIB8_9SPHI</name>
<dbReference type="PANTHER" id="PTHR33529:SF6">
    <property type="entry name" value="YJGP_YJGQ FAMILY PERMEASE"/>
    <property type="match status" value="1"/>
</dbReference>
<evidence type="ECO:0000313" key="6">
    <source>
        <dbReference type="EMBL" id="SDI67778.1"/>
    </source>
</evidence>
<dbReference type="STRING" id="551996.SAMN05192573_12736"/>
<keyword evidence="2" id="KW-1003">Cell membrane</keyword>
<sequence>MKKIHLLLLKSFIRPFLVTLFIVMFVLLMLFLFKYIDDLIGKGFAWYTILELMMYNSATNVQMALPLSILLSTIMTYGSLGENYELVAIKAAGISLRRAMYPMIVIISILSIAAFFFSDYMLPVANLKYYSLLYDARKQKSADLLPEGVFSTSFPGYTIRVKRKDPDGQRLYDIMIYKKSEKGDNNNSVILAREGTMFRTMGDKYLVLRLKDGVTYEETASENATYNTRQRLLRERFKETETKFDLSAFKLTRTSESEFKSASQMMNIKQLRHYLDSSQRSVDSNVMVNYKLVTPYIKYYSIPAQSKVIKKYKEFDPKKDVFQGLTLSEQQMSLNSAASEIRSIKDVIKNRSDRYKGDSEGIRRYFVEYQKKYNLSVACLVLFLIGAPLGSIIRKGGLGLPVVVSVVFFLIYYIITTIGEKSVKGGDINKYLGMWISIITLLPIGLFLSYKAATDSALFDMEIYKRFVNRVAAKFKPKATRHGH</sequence>
<dbReference type="AlphaFoldDB" id="A0A1G8MIB8"/>
<dbReference type="EMBL" id="FNCG01000027">
    <property type="protein sequence ID" value="SDI67778.1"/>
    <property type="molecule type" value="Genomic_DNA"/>
</dbReference>